<protein>
    <submittedName>
        <fullName evidence="2">Uncharacterized protein</fullName>
    </submittedName>
</protein>
<evidence type="ECO:0000313" key="2">
    <source>
        <dbReference type="EMBL" id="GII92807.1"/>
    </source>
</evidence>
<reference evidence="2" key="1">
    <citation type="submission" date="2021-01" db="EMBL/GenBank/DDBJ databases">
        <title>Whole genome shotgun sequence of Sinosporangium siamense NBRC 109515.</title>
        <authorList>
            <person name="Komaki H."/>
            <person name="Tamura T."/>
        </authorList>
    </citation>
    <scope>NUCLEOTIDE SEQUENCE</scope>
    <source>
        <strain evidence="2">NBRC 109515</strain>
    </source>
</reference>
<organism evidence="2 3">
    <name type="scientific">Sinosporangium siamense</name>
    <dbReference type="NCBI Taxonomy" id="1367973"/>
    <lineage>
        <taxon>Bacteria</taxon>
        <taxon>Bacillati</taxon>
        <taxon>Actinomycetota</taxon>
        <taxon>Actinomycetes</taxon>
        <taxon>Streptosporangiales</taxon>
        <taxon>Streptosporangiaceae</taxon>
        <taxon>Sinosporangium</taxon>
    </lineage>
</organism>
<dbReference type="Proteomes" id="UP000606172">
    <property type="component" value="Unassembled WGS sequence"/>
</dbReference>
<gene>
    <name evidence="2" type="ORF">Ssi02_30380</name>
</gene>
<feature type="region of interest" description="Disordered" evidence="1">
    <location>
        <begin position="48"/>
        <end position="88"/>
    </location>
</feature>
<accession>A0A919V845</accession>
<evidence type="ECO:0000313" key="3">
    <source>
        <dbReference type="Proteomes" id="UP000606172"/>
    </source>
</evidence>
<dbReference type="AlphaFoldDB" id="A0A919V845"/>
<sequence length="88" mass="9898">MGTTEYRDRRRIPLLRTTAPSTHTSTPKTPLPAKSTFHAAHPLSLNTHTWDYTRPTAGPHTSAPATEAPRHRRNRGYGLVVRFRGGRQ</sequence>
<name>A0A919V845_9ACTN</name>
<proteinExistence type="predicted"/>
<feature type="region of interest" description="Disordered" evidence="1">
    <location>
        <begin position="1"/>
        <end position="35"/>
    </location>
</feature>
<comment type="caution">
    <text evidence="2">The sequence shown here is derived from an EMBL/GenBank/DDBJ whole genome shotgun (WGS) entry which is preliminary data.</text>
</comment>
<dbReference type="EMBL" id="BOOW01000018">
    <property type="protein sequence ID" value="GII92807.1"/>
    <property type="molecule type" value="Genomic_DNA"/>
</dbReference>
<feature type="compositionally biased region" description="Polar residues" evidence="1">
    <location>
        <begin position="18"/>
        <end position="28"/>
    </location>
</feature>
<evidence type="ECO:0000256" key="1">
    <source>
        <dbReference type="SAM" id="MobiDB-lite"/>
    </source>
</evidence>
<keyword evidence="3" id="KW-1185">Reference proteome</keyword>